<protein>
    <submittedName>
        <fullName evidence="1">Uncharacterized protein</fullName>
    </submittedName>
</protein>
<sequence>MHAVRPVVPEEHVHRLIETFNKVNLMDKTKTNCKTIVDPFARGSGILEQVKTFLNKSLTHDNFKEFEFVAADHPNIKKAIKLDMRLDIYEGIERQ</sequence>
<name>A0AAE0H0P0_9CHLO</name>
<dbReference type="AlphaFoldDB" id="A0AAE0H0P0"/>
<comment type="caution">
    <text evidence="1">The sequence shown here is derived from an EMBL/GenBank/DDBJ whole genome shotgun (WGS) entry which is preliminary data.</text>
</comment>
<proteinExistence type="predicted"/>
<evidence type="ECO:0000313" key="1">
    <source>
        <dbReference type="EMBL" id="KAK3287708.1"/>
    </source>
</evidence>
<evidence type="ECO:0000313" key="2">
    <source>
        <dbReference type="Proteomes" id="UP001190700"/>
    </source>
</evidence>
<organism evidence="1 2">
    <name type="scientific">Cymbomonas tetramitiformis</name>
    <dbReference type="NCBI Taxonomy" id="36881"/>
    <lineage>
        <taxon>Eukaryota</taxon>
        <taxon>Viridiplantae</taxon>
        <taxon>Chlorophyta</taxon>
        <taxon>Pyramimonadophyceae</taxon>
        <taxon>Pyramimonadales</taxon>
        <taxon>Pyramimonadaceae</taxon>
        <taxon>Cymbomonas</taxon>
    </lineage>
</organism>
<dbReference type="EMBL" id="LGRX02000763">
    <property type="protein sequence ID" value="KAK3287708.1"/>
    <property type="molecule type" value="Genomic_DNA"/>
</dbReference>
<dbReference type="Proteomes" id="UP001190700">
    <property type="component" value="Unassembled WGS sequence"/>
</dbReference>
<gene>
    <name evidence="1" type="ORF">CYMTET_4785</name>
</gene>
<accession>A0AAE0H0P0</accession>
<keyword evidence="2" id="KW-1185">Reference proteome</keyword>
<reference evidence="1 2" key="1">
    <citation type="journal article" date="2015" name="Genome Biol. Evol.">
        <title>Comparative Genomics of a Bacterivorous Green Alga Reveals Evolutionary Causalities and Consequences of Phago-Mixotrophic Mode of Nutrition.</title>
        <authorList>
            <person name="Burns J.A."/>
            <person name="Paasch A."/>
            <person name="Narechania A."/>
            <person name="Kim E."/>
        </authorList>
    </citation>
    <scope>NUCLEOTIDE SEQUENCE [LARGE SCALE GENOMIC DNA]</scope>
    <source>
        <strain evidence="1 2">PLY_AMNH</strain>
    </source>
</reference>